<evidence type="ECO:0000313" key="2">
    <source>
        <dbReference type="Proteomes" id="UP000246085"/>
    </source>
</evidence>
<evidence type="ECO:0000313" key="1">
    <source>
        <dbReference type="EMBL" id="SPP98048.1"/>
    </source>
</evidence>
<dbReference type="Pfam" id="PF02534">
    <property type="entry name" value="T4SS-DNA_transf"/>
    <property type="match status" value="1"/>
</dbReference>
<sequence length="148" mass="16028">MVQLRTLSTRPPESLRELLRTIASEGAPAARELAGSFLAMEGSEEYRSMLSSAEKATRLWSSASPAGEISTTSTFQLAELVSEVSTIYLMVDEEQLTVDAGFLRVMVGCVIDALTRGKHLPRPKHEVLLLLDEAAALGSLEPLERGVV</sequence>
<protein>
    <submittedName>
        <fullName evidence="1">Plasmid transfer factor TraG</fullName>
    </submittedName>
</protein>
<dbReference type="KEGG" id="bvz:BRAD3257_7281"/>
<dbReference type="RefSeq" id="WP_122405253.1">
    <property type="nucleotide sequence ID" value="NZ_LS398110.1"/>
</dbReference>
<name>A0A2U3Q9H9_9BRAD</name>
<dbReference type="AlphaFoldDB" id="A0A2U3Q9H9"/>
<dbReference type="InterPro" id="IPR027417">
    <property type="entry name" value="P-loop_NTPase"/>
</dbReference>
<gene>
    <name evidence="1" type="ORF">BRAD3257_7281</name>
</gene>
<dbReference type="InterPro" id="IPR003688">
    <property type="entry name" value="TraG/VirD4"/>
</dbReference>
<dbReference type="Gene3D" id="3.40.50.300">
    <property type="entry name" value="P-loop containing nucleotide triphosphate hydrolases"/>
    <property type="match status" value="1"/>
</dbReference>
<proteinExistence type="predicted"/>
<dbReference type="GO" id="GO:0016020">
    <property type="term" value="C:membrane"/>
    <property type="evidence" value="ECO:0007669"/>
    <property type="project" value="InterPro"/>
</dbReference>
<dbReference type="EMBL" id="LS398110">
    <property type="protein sequence ID" value="SPP98048.1"/>
    <property type="molecule type" value="Genomic_DNA"/>
</dbReference>
<dbReference type="Proteomes" id="UP000246085">
    <property type="component" value="Chromosome BRAD3257"/>
</dbReference>
<accession>A0A2U3Q9H9</accession>
<organism evidence="1 2">
    <name type="scientific">Bradyrhizobium vignae</name>
    <dbReference type="NCBI Taxonomy" id="1549949"/>
    <lineage>
        <taxon>Bacteria</taxon>
        <taxon>Pseudomonadati</taxon>
        <taxon>Pseudomonadota</taxon>
        <taxon>Alphaproteobacteria</taxon>
        <taxon>Hyphomicrobiales</taxon>
        <taxon>Nitrobacteraceae</taxon>
        <taxon>Bradyrhizobium</taxon>
    </lineage>
</organism>
<reference evidence="1 2" key="1">
    <citation type="submission" date="2018-03" db="EMBL/GenBank/DDBJ databases">
        <authorList>
            <person name="Gully D."/>
        </authorList>
    </citation>
    <scope>NUCLEOTIDE SEQUENCE [LARGE SCALE GENOMIC DNA]</scope>
    <source>
        <strain evidence="1">ORS3257</strain>
    </source>
</reference>